<proteinExistence type="predicted"/>
<keyword evidence="2" id="KW-1185">Reference proteome</keyword>
<dbReference type="RefSeq" id="WP_184493231.1">
    <property type="nucleotide sequence ID" value="NZ_JACIJO010000001.1"/>
</dbReference>
<reference evidence="1 2" key="1">
    <citation type="submission" date="2020-08" db="EMBL/GenBank/DDBJ databases">
        <title>Genomic Encyclopedia of Type Strains, Phase IV (KMG-IV): sequencing the most valuable type-strain genomes for metagenomic binning, comparative biology and taxonomic classification.</title>
        <authorList>
            <person name="Goeker M."/>
        </authorList>
    </citation>
    <scope>NUCLEOTIDE SEQUENCE [LARGE SCALE GENOMIC DNA]</scope>
    <source>
        <strain evidence="1 2">DSM 102044</strain>
    </source>
</reference>
<sequence length="109" mass="12958">MNSAAFKATPKVQQDEILEVNELYLTNAYYEFKEDTVYWTDVNPRKKEVVLKKGKWLIIGDILRIFDYDKIYTYNYLIKLNGSEDELQTRMIFPNGDIARSKETFEKDD</sequence>
<dbReference type="Proteomes" id="UP000588604">
    <property type="component" value="Unassembled WGS sequence"/>
</dbReference>
<accession>A0A841MRJ7</accession>
<gene>
    <name evidence="1" type="ORF">FHS59_000780</name>
</gene>
<dbReference type="AlphaFoldDB" id="A0A841MRJ7"/>
<protein>
    <submittedName>
        <fullName evidence="1">Uncharacterized protein</fullName>
    </submittedName>
</protein>
<dbReference type="EMBL" id="JACIJO010000001">
    <property type="protein sequence ID" value="MBB6325165.1"/>
    <property type="molecule type" value="Genomic_DNA"/>
</dbReference>
<evidence type="ECO:0000313" key="2">
    <source>
        <dbReference type="Proteomes" id="UP000588604"/>
    </source>
</evidence>
<comment type="caution">
    <text evidence="1">The sequence shown here is derived from an EMBL/GenBank/DDBJ whole genome shotgun (WGS) entry which is preliminary data.</text>
</comment>
<evidence type="ECO:0000313" key="1">
    <source>
        <dbReference type="EMBL" id="MBB6325165.1"/>
    </source>
</evidence>
<organism evidence="1 2">
    <name type="scientific">Algoriphagus iocasae</name>
    <dbReference type="NCBI Taxonomy" id="1836499"/>
    <lineage>
        <taxon>Bacteria</taxon>
        <taxon>Pseudomonadati</taxon>
        <taxon>Bacteroidota</taxon>
        <taxon>Cytophagia</taxon>
        <taxon>Cytophagales</taxon>
        <taxon>Cyclobacteriaceae</taxon>
        <taxon>Algoriphagus</taxon>
    </lineage>
</organism>
<name>A0A841MRJ7_9BACT</name>